<keyword evidence="3" id="KW-1185">Reference proteome</keyword>
<dbReference type="Proteomes" id="UP000032352">
    <property type="component" value="Chromosome"/>
</dbReference>
<keyword evidence="1" id="KW-0812">Transmembrane</keyword>
<evidence type="ECO:0000313" key="3">
    <source>
        <dbReference type="Proteomes" id="UP000032352"/>
    </source>
</evidence>
<dbReference type="KEGG" id="tvd:SG34_007055"/>
<reference evidence="2 3" key="1">
    <citation type="journal article" date="2015" name="Genome Announc.">
        <title>Draft Genome Sequences of Marine Isolates of Thalassomonas viridans and Thalassomonas actiniarum.</title>
        <authorList>
            <person name="Olonade I."/>
            <person name="van Zyl L.J."/>
            <person name="Trindade M."/>
        </authorList>
    </citation>
    <scope>NUCLEOTIDE SEQUENCE [LARGE SCALE GENOMIC DNA]</scope>
    <source>
        <strain evidence="2 3">XOM25</strain>
    </source>
</reference>
<accession>A0AAF0CAA2</accession>
<feature type="transmembrane region" description="Helical" evidence="1">
    <location>
        <begin position="37"/>
        <end position="57"/>
    </location>
</feature>
<proteinExistence type="predicted"/>
<dbReference type="EMBL" id="CP059733">
    <property type="protein sequence ID" value="WDE06658.1"/>
    <property type="molecule type" value="Genomic_DNA"/>
</dbReference>
<dbReference type="AlphaFoldDB" id="A0AAF0CAA2"/>
<keyword evidence="1" id="KW-1133">Transmembrane helix</keyword>
<organism evidence="2 3">
    <name type="scientific">Thalassomonas viridans</name>
    <dbReference type="NCBI Taxonomy" id="137584"/>
    <lineage>
        <taxon>Bacteria</taxon>
        <taxon>Pseudomonadati</taxon>
        <taxon>Pseudomonadota</taxon>
        <taxon>Gammaproteobacteria</taxon>
        <taxon>Alteromonadales</taxon>
        <taxon>Colwelliaceae</taxon>
        <taxon>Thalassomonas</taxon>
    </lineage>
</organism>
<dbReference type="InterPro" id="IPR025325">
    <property type="entry name" value="DUF4231"/>
</dbReference>
<evidence type="ECO:0000256" key="1">
    <source>
        <dbReference type="SAM" id="Phobius"/>
    </source>
</evidence>
<gene>
    <name evidence="2" type="ORF">SG34_007055</name>
</gene>
<dbReference type="RefSeq" id="WP_044837249.1">
    <property type="nucleotide sequence ID" value="NZ_CP059733.1"/>
</dbReference>
<evidence type="ECO:0000313" key="2">
    <source>
        <dbReference type="EMBL" id="WDE06658.1"/>
    </source>
</evidence>
<dbReference type="Pfam" id="PF14015">
    <property type="entry name" value="DUF4231"/>
    <property type="match status" value="1"/>
</dbReference>
<protein>
    <submittedName>
        <fullName evidence="2">DUF4231 domain-containing protein</fullName>
    </submittedName>
</protein>
<sequence>MEDLNNNFTDKYIQDRYKDAIDYYWSASRNNKKWYKATRSLTIIFGALVTLIASLASSKYFADDPELETLFALSTPVLAALLTIIAGFSQSFQWGSTWQNMILTAQYLQKEFDKYLVIPESERNYLEEAEKLNNFVITESEGFFERMLGGSRSISQKIEPEMSKDEEKV</sequence>
<keyword evidence="1" id="KW-0472">Membrane</keyword>
<reference evidence="2 3" key="2">
    <citation type="journal article" date="2022" name="Mar. Drugs">
        <title>Bioassay-Guided Fractionation Leads to the Detection of Cholic Acid Generated by the Rare Thalassomonas sp.</title>
        <authorList>
            <person name="Pheiffer F."/>
            <person name="Schneider Y.K."/>
            <person name="Hansen E.H."/>
            <person name="Andersen J.H."/>
            <person name="Isaksson J."/>
            <person name="Busche T."/>
            <person name="R C."/>
            <person name="Kalinowski J."/>
            <person name="Zyl L.V."/>
            <person name="Trindade M."/>
        </authorList>
    </citation>
    <scope>NUCLEOTIDE SEQUENCE [LARGE SCALE GENOMIC DNA]</scope>
    <source>
        <strain evidence="2 3">XOM25</strain>
    </source>
</reference>
<feature type="transmembrane region" description="Helical" evidence="1">
    <location>
        <begin position="69"/>
        <end position="88"/>
    </location>
</feature>
<name>A0AAF0CAA2_9GAMM</name>
<dbReference type="NCBIfam" id="NF033634">
    <property type="entry name" value="SLATT_1"/>
    <property type="match status" value="1"/>
</dbReference>